<evidence type="ECO:0000256" key="16">
    <source>
        <dbReference type="ARBA" id="ARBA00023212"/>
    </source>
</evidence>
<proteinExistence type="inferred from homology"/>
<dbReference type="OrthoDB" id="2015333at2759"/>
<dbReference type="Proteomes" id="UP000189911">
    <property type="component" value="Chromosome H"/>
</dbReference>
<accession>A0A1G4KN65</accession>
<dbReference type="SMART" id="SM00054">
    <property type="entry name" value="EFh"/>
    <property type="match status" value="2"/>
</dbReference>
<keyword evidence="11" id="KW-0967">Endosome</keyword>
<feature type="compositionally biased region" description="Basic and acidic residues" evidence="17">
    <location>
        <begin position="1043"/>
        <end position="1068"/>
    </location>
</feature>
<dbReference type="SUPFAM" id="SSF47473">
    <property type="entry name" value="EF-hand"/>
    <property type="match status" value="2"/>
</dbReference>
<evidence type="ECO:0000256" key="9">
    <source>
        <dbReference type="ARBA" id="ARBA00022583"/>
    </source>
</evidence>
<evidence type="ECO:0000256" key="17">
    <source>
        <dbReference type="SAM" id="MobiDB-lite"/>
    </source>
</evidence>
<feature type="compositionally biased region" description="Low complexity" evidence="17">
    <location>
        <begin position="22"/>
        <end position="32"/>
    </location>
</feature>
<dbReference type="GO" id="GO:0006897">
    <property type="term" value="P:endocytosis"/>
    <property type="evidence" value="ECO:0007669"/>
    <property type="project" value="UniProtKB-KW"/>
</dbReference>
<evidence type="ECO:0000256" key="15">
    <source>
        <dbReference type="ARBA" id="ARBA00023203"/>
    </source>
</evidence>
<feature type="region of interest" description="Disordered" evidence="17">
    <location>
        <begin position="972"/>
        <end position="1009"/>
    </location>
</feature>
<name>A0A1G4KN65_9SACH</name>
<feature type="compositionally biased region" description="Polar residues" evidence="17">
    <location>
        <begin position="1141"/>
        <end position="1161"/>
    </location>
</feature>
<evidence type="ECO:0000256" key="1">
    <source>
        <dbReference type="ARBA" id="ARBA00004125"/>
    </source>
</evidence>
<feature type="compositionally biased region" description="Low complexity" evidence="17">
    <location>
        <begin position="104"/>
        <end position="140"/>
    </location>
</feature>
<feature type="domain" description="EH" evidence="18">
    <location>
        <begin position="602"/>
        <end position="691"/>
    </location>
</feature>
<evidence type="ECO:0000256" key="6">
    <source>
        <dbReference type="ARBA" id="ARBA00020728"/>
    </source>
</evidence>
<dbReference type="InterPro" id="IPR011992">
    <property type="entry name" value="EF-hand-dom_pair"/>
</dbReference>
<feature type="region of interest" description="Disordered" evidence="17">
    <location>
        <begin position="156"/>
        <end position="241"/>
    </location>
</feature>
<feature type="domain" description="EH" evidence="18">
    <location>
        <begin position="287"/>
        <end position="365"/>
    </location>
</feature>
<feature type="compositionally biased region" description="Polar residues" evidence="17">
    <location>
        <begin position="1078"/>
        <end position="1097"/>
    </location>
</feature>
<keyword evidence="16" id="KW-0206">Cytoskeleton</keyword>
<evidence type="ECO:0000256" key="11">
    <source>
        <dbReference type="ARBA" id="ARBA00022753"/>
    </source>
</evidence>
<evidence type="ECO:0000313" key="20">
    <source>
        <dbReference type="EMBL" id="SCV05998.1"/>
    </source>
</evidence>
<feature type="compositionally biased region" description="Acidic residues" evidence="17">
    <location>
        <begin position="1314"/>
        <end position="1336"/>
    </location>
</feature>
<feature type="compositionally biased region" description="Polar residues" evidence="17">
    <location>
        <begin position="156"/>
        <end position="208"/>
    </location>
</feature>
<feature type="compositionally biased region" description="Polar residues" evidence="17">
    <location>
        <begin position="33"/>
        <end position="51"/>
    </location>
</feature>
<feature type="compositionally biased region" description="Pro residues" evidence="17">
    <location>
        <begin position="1244"/>
        <end position="1270"/>
    </location>
</feature>
<keyword evidence="10" id="KW-0677">Repeat</keyword>
<evidence type="ECO:0000256" key="5">
    <source>
        <dbReference type="ARBA" id="ARBA00015110"/>
    </source>
</evidence>
<evidence type="ECO:0000259" key="19">
    <source>
        <dbReference type="PROSITE" id="PS50222"/>
    </source>
</evidence>
<keyword evidence="15" id="KW-0009">Actin-binding</keyword>
<dbReference type="FunFam" id="1.10.238.10:FF:000354">
    <property type="entry name" value="Actin cytoskeleton-regulatory complex protein pan1"/>
    <property type="match status" value="1"/>
</dbReference>
<feature type="compositionally biased region" description="Polar residues" evidence="17">
    <location>
        <begin position="1"/>
        <end position="17"/>
    </location>
</feature>
<evidence type="ECO:0000256" key="2">
    <source>
        <dbReference type="ARBA" id="ARBA00004134"/>
    </source>
</evidence>
<protein>
    <recommendedName>
        <fullName evidence="5">Actin cytoskeleton-regulatory complex protein PAN1</fullName>
    </recommendedName>
    <alternativeName>
        <fullName evidence="6">Actin cytoskeleton-regulatory complex protein pan1</fullName>
    </alternativeName>
</protein>
<dbReference type="InterPro" id="IPR013182">
    <property type="entry name" value="DUF1720"/>
</dbReference>
<evidence type="ECO:0000256" key="10">
    <source>
        <dbReference type="ARBA" id="ARBA00022737"/>
    </source>
</evidence>
<evidence type="ECO:0000256" key="3">
    <source>
        <dbReference type="ARBA" id="ARBA00004413"/>
    </source>
</evidence>
<feature type="compositionally biased region" description="Basic and acidic residues" evidence="17">
    <location>
        <begin position="1207"/>
        <end position="1220"/>
    </location>
</feature>
<dbReference type="Pfam" id="PF12763">
    <property type="entry name" value="EH"/>
    <property type="match status" value="2"/>
</dbReference>
<keyword evidence="13" id="KW-0175">Coiled coil</keyword>
<dbReference type="PANTHER" id="PTHR11216">
    <property type="entry name" value="EH DOMAIN"/>
    <property type="match status" value="1"/>
</dbReference>
<dbReference type="GO" id="GO:0030479">
    <property type="term" value="C:actin cortical patch"/>
    <property type="evidence" value="ECO:0007669"/>
    <property type="project" value="UniProtKB-SubCell"/>
</dbReference>
<dbReference type="InterPro" id="IPR002048">
    <property type="entry name" value="EF_hand_dom"/>
</dbReference>
<dbReference type="PANTHER" id="PTHR11216:SF173">
    <property type="entry name" value="ACTIN CYTOSKELETON-REGULATORY COMPLEX PROTEIN PAN1"/>
    <property type="match status" value="1"/>
</dbReference>
<evidence type="ECO:0000256" key="7">
    <source>
        <dbReference type="ARBA" id="ARBA00022475"/>
    </source>
</evidence>
<dbReference type="GO" id="GO:0010008">
    <property type="term" value="C:endosome membrane"/>
    <property type="evidence" value="ECO:0007669"/>
    <property type="project" value="UniProtKB-SubCell"/>
</dbReference>
<feature type="compositionally biased region" description="Low complexity" evidence="17">
    <location>
        <begin position="1271"/>
        <end position="1282"/>
    </location>
</feature>
<keyword evidence="7" id="KW-1003">Cell membrane</keyword>
<dbReference type="Gene3D" id="1.10.238.10">
    <property type="entry name" value="EF-hand"/>
    <property type="match status" value="2"/>
</dbReference>
<feature type="compositionally biased region" description="Low complexity" evidence="17">
    <location>
        <begin position="978"/>
        <end position="996"/>
    </location>
</feature>
<evidence type="ECO:0000256" key="4">
    <source>
        <dbReference type="ARBA" id="ARBA00009351"/>
    </source>
</evidence>
<keyword evidence="9" id="KW-0254">Endocytosis</keyword>
<dbReference type="InterPro" id="IPR000261">
    <property type="entry name" value="EH_dom"/>
</dbReference>
<dbReference type="SMART" id="SM00027">
    <property type="entry name" value="EH"/>
    <property type="match status" value="2"/>
</dbReference>
<feature type="region of interest" description="Disordered" evidence="17">
    <location>
        <begin position="1"/>
        <end position="140"/>
    </location>
</feature>
<feature type="region of interest" description="Disordered" evidence="17">
    <location>
        <begin position="1028"/>
        <end position="1355"/>
    </location>
</feature>
<feature type="compositionally biased region" description="Polar residues" evidence="17">
    <location>
        <begin position="1174"/>
        <end position="1186"/>
    </location>
</feature>
<feature type="compositionally biased region" description="Polar residues" evidence="17">
    <location>
        <begin position="224"/>
        <end position="241"/>
    </location>
</feature>
<keyword evidence="8" id="KW-0963">Cytoplasm</keyword>
<dbReference type="PROSITE" id="PS00018">
    <property type="entry name" value="EF_HAND_1"/>
    <property type="match status" value="1"/>
</dbReference>
<gene>
    <name evidence="20" type="ORF">LANO_0H19856G</name>
</gene>
<evidence type="ECO:0000259" key="18">
    <source>
        <dbReference type="PROSITE" id="PS50031"/>
    </source>
</evidence>
<feature type="domain" description="EF-hand" evidence="19">
    <location>
        <begin position="635"/>
        <end position="670"/>
    </location>
</feature>
<dbReference type="PROSITE" id="PS50031">
    <property type="entry name" value="EH"/>
    <property type="match status" value="2"/>
</dbReference>
<evidence type="ECO:0000256" key="8">
    <source>
        <dbReference type="ARBA" id="ARBA00022490"/>
    </source>
</evidence>
<feature type="compositionally biased region" description="Polar residues" evidence="17">
    <location>
        <begin position="69"/>
        <end position="103"/>
    </location>
</feature>
<keyword evidence="14" id="KW-0472">Membrane</keyword>
<dbReference type="GO" id="GO:0003779">
    <property type="term" value="F:actin binding"/>
    <property type="evidence" value="ECO:0007669"/>
    <property type="project" value="UniProtKB-KW"/>
</dbReference>
<dbReference type="CDD" id="cd00052">
    <property type="entry name" value="EH"/>
    <property type="match status" value="2"/>
</dbReference>
<sequence length="1355" mass="147873">MFNQYQAQGNGLNQQPTGIYPGNGQQQPQLNQRPTTEFGNYQQNVPNTFDIQQQQQQQRPSFPNPGPSFASSNGFGSVQNGFQGNQSQDQMMGSHNLQPQQTGFFSQQNSLQPQQTPQTSFFNQSQNPPAAPLPQQQQPTEMYQQRFANQQATPQNYQQTGFPNQAPQPQSSGLFAQQPTLSMHPQGSEFYSQQQTVPASQPLQTQQTSLYPQPTQSLQPQQTGYYAQQPSKPLQPQQTGFYTQSIQEPIQPLRPTATGFVNSFANKGVNDDIKIPAMRLSFMTANDQAKFETLFRSSVEKGSNTISGQACRSILMRSGVSPSQLAKIWTLCDTSKAGELLFPEFALAMHLVNEVIRGDSVPYELSTKIKNEVASFVDAINFSVASGEDNSAPLKPKTPFDDLTSGFQNLQPQPTGFMPQTSFGMPLQPQNTQGMLNPQSTGFMPQTSFNQALQQQPTGGNLQSQATGGFLQQQMTGNLPAQSTGGYLQTQSTGFMPQTSFNQPLQSQITGGFSTQPQMTGTASQAVPMLSGQPTGQFPNTTFNNTAFLQSQPTGYLPPSNFNPIAPLSAQKTGFGNNEIYTQSNFDTKFAADESDVITNEEKSLFYKIFDTYDTQKKGLMGSGTAVEVFRKSGLNRSDLEHIWNLCDTNNSGQLNKQEFALGMHLVYRKLKGNDLPNRLPLSLIPSSTQILNSVKDQLKSDAGSTRKEPTKVDGFSFKHNDDELLPSSRNRRRTYISAKEAEENRTTIADLKNSLNEEELQSDFRAPGSIRSERTGISDQQAIEDWKRKIKNLPQPSRALVNQSNNGESLQLKSKFDALTSRVPQLLAEISEVNNQIAMAKVELYRQRNPSSLVGSGLNGEITDDDRRKARSKALLASRMAALTGKAAAGTDVDQQEHKFNEEITKIRSENTTNQSIINDIQSSIFEIAASVNSALDGKTSADGRQYEKWELGIGVDPQVSSFISELKPMPSAQNIKPTKSSSPAVTSTVSSASSNVKKQDAPSTGGDRAAFLKEQAQRKMNERLAKLGLGKEDYQQGPKVYKPEELNRNEEDEEVRRLTEQLEALKSKKKAEKVDQQQPVQTKAPSSQTQGSQHPISDVKIEARVSGDSEVRSEISPAIDYPQSASMEKVSEHHMEHQSAPQLSRSEATPENNTSSQKINGKHNPFGKPHSHSTSAVQPISSAPTGGRNPFFKVTPSSTSSFDPKAAEAQRRIQRGLDDNDDDWSEDDSHGGLQSKSDAPAPVAPAPVAPAPMAPAPVAPAPVAPAPVAPVSHIASNSPIPIAPPLPQMGGDSNGPDYNKAQSRPVAQHLEEDGERSDDDLSIPESVDSFDDEYTVQGGSVAPSGIPPPPPLP</sequence>
<dbReference type="GO" id="GO:0016197">
    <property type="term" value="P:endosomal transport"/>
    <property type="evidence" value="ECO:0007669"/>
    <property type="project" value="TreeGrafter"/>
</dbReference>
<evidence type="ECO:0000256" key="14">
    <source>
        <dbReference type="ARBA" id="ARBA00023136"/>
    </source>
</evidence>
<feature type="compositionally biased region" description="Basic and acidic residues" evidence="17">
    <location>
        <begin position="1099"/>
        <end position="1115"/>
    </location>
</feature>
<dbReference type="GO" id="GO:0005509">
    <property type="term" value="F:calcium ion binding"/>
    <property type="evidence" value="ECO:0007669"/>
    <property type="project" value="InterPro"/>
</dbReference>
<organism evidence="20 21">
    <name type="scientific">Lachancea nothofagi CBS 11611</name>
    <dbReference type="NCBI Taxonomy" id="1266666"/>
    <lineage>
        <taxon>Eukaryota</taxon>
        <taxon>Fungi</taxon>
        <taxon>Dikarya</taxon>
        <taxon>Ascomycota</taxon>
        <taxon>Saccharomycotina</taxon>
        <taxon>Saccharomycetes</taxon>
        <taxon>Saccharomycetales</taxon>
        <taxon>Saccharomycetaceae</taxon>
        <taxon>Lachancea</taxon>
    </lineage>
</organism>
<evidence type="ECO:0000256" key="13">
    <source>
        <dbReference type="ARBA" id="ARBA00023054"/>
    </source>
</evidence>
<keyword evidence="21" id="KW-1185">Reference proteome</keyword>
<dbReference type="InterPro" id="IPR018247">
    <property type="entry name" value="EF_Hand_1_Ca_BS"/>
</dbReference>
<reference evidence="21" key="1">
    <citation type="submission" date="2016-03" db="EMBL/GenBank/DDBJ databases">
        <authorList>
            <person name="Devillers Hugo."/>
        </authorList>
    </citation>
    <scope>NUCLEOTIDE SEQUENCE [LARGE SCALE GENOMIC DNA]</scope>
</reference>
<keyword evidence="12" id="KW-0106">Calcium</keyword>
<comment type="subcellular location">
    <subcellularLocation>
        <location evidence="3">Cell membrane</location>
        <topology evidence="3">Peripheral membrane protein</topology>
        <orientation evidence="3">Cytoplasmic side</orientation>
    </subcellularLocation>
    <subcellularLocation>
        <location evidence="2">Cytoplasm</location>
        <location evidence="2">Cytoskeleton</location>
        <location evidence="2">Actin patch</location>
    </subcellularLocation>
    <subcellularLocation>
        <location evidence="1">Endosome membrane</location>
        <topology evidence="1">Peripheral membrane protein</topology>
        <orientation evidence="1">Cytoplasmic side</orientation>
    </subcellularLocation>
</comment>
<comment type="similarity">
    <text evidence="4">Belongs to the PAN1 family.</text>
</comment>
<dbReference type="EMBL" id="LT598447">
    <property type="protein sequence ID" value="SCV05998.1"/>
    <property type="molecule type" value="Genomic_DNA"/>
</dbReference>
<dbReference type="Pfam" id="PF08226">
    <property type="entry name" value="DUF1720"/>
    <property type="match status" value="2"/>
</dbReference>
<feature type="compositionally biased region" description="Low complexity" evidence="17">
    <location>
        <begin position="209"/>
        <end position="223"/>
    </location>
</feature>
<dbReference type="GO" id="GO:0005886">
    <property type="term" value="C:plasma membrane"/>
    <property type="evidence" value="ECO:0007669"/>
    <property type="project" value="UniProtKB-SubCell"/>
</dbReference>
<dbReference type="PROSITE" id="PS50222">
    <property type="entry name" value="EF_HAND_2"/>
    <property type="match status" value="1"/>
</dbReference>
<feature type="region of interest" description="Disordered" evidence="17">
    <location>
        <begin position="699"/>
        <end position="720"/>
    </location>
</feature>
<evidence type="ECO:0000256" key="12">
    <source>
        <dbReference type="ARBA" id="ARBA00022837"/>
    </source>
</evidence>
<dbReference type="FunFam" id="1.10.238.10:FF:000349">
    <property type="entry name" value="Actin cytoskeleton-regulatory complex protein PAN1"/>
    <property type="match status" value="1"/>
</dbReference>
<evidence type="ECO:0000313" key="21">
    <source>
        <dbReference type="Proteomes" id="UP000189911"/>
    </source>
</evidence>